<comment type="caution">
    <text evidence="2">The sequence shown here is derived from an EMBL/GenBank/DDBJ whole genome shotgun (WGS) entry which is preliminary data.</text>
</comment>
<protein>
    <recommendedName>
        <fullName evidence="4">PorT family protein</fullName>
    </recommendedName>
</protein>
<dbReference type="OrthoDB" id="1523584at2"/>
<evidence type="ECO:0000256" key="1">
    <source>
        <dbReference type="SAM" id="MobiDB-lite"/>
    </source>
</evidence>
<dbReference type="InterPro" id="IPR011250">
    <property type="entry name" value="OMP/PagP_B-barrel"/>
</dbReference>
<dbReference type="AlphaFoldDB" id="A0A6N6RME9"/>
<accession>A0A6N6RME9</accession>
<feature type="region of interest" description="Disordered" evidence="1">
    <location>
        <begin position="92"/>
        <end position="178"/>
    </location>
</feature>
<reference evidence="2 3" key="1">
    <citation type="submission" date="2019-09" db="EMBL/GenBank/DDBJ databases">
        <title>Genomes of family Cryomorphaceae.</title>
        <authorList>
            <person name="Bowman J.P."/>
        </authorList>
    </citation>
    <scope>NUCLEOTIDE SEQUENCE [LARGE SCALE GENOMIC DNA]</scope>
    <source>
        <strain evidence="2 3">LMG 25704</strain>
    </source>
</reference>
<evidence type="ECO:0000313" key="3">
    <source>
        <dbReference type="Proteomes" id="UP000468650"/>
    </source>
</evidence>
<gene>
    <name evidence="2" type="ORF">F8C67_03200</name>
</gene>
<evidence type="ECO:0008006" key="4">
    <source>
        <dbReference type="Google" id="ProtNLM"/>
    </source>
</evidence>
<proteinExistence type="predicted"/>
<evidence type="ECO:0000313" key="2">
    <source>
        <dbReference type="EMBL" id="KAB2814767.1"/>
    </source>
</evidence>
<dbReference type="SUPFAM" id="SSF56925">
    <property type="entry name" value="OMPA-like"/>
    <property type="match status" value="1"/>
</dbReference>
<dbReference type="Proteomes" id="UP000468650">
    <property type="component" value="Unassembled WGS sequence"/>
</dbReference>
<organism evidence="2 3">
    <name type="scientific">Phaeocystidibacter luteus</name>
    <dbReference type="NCBI Taxonomy" id="911197"/>
    <lineage>
        <taxon>Bacteria</taxon>
        <taxon>Pseudomonadati</taxon>
        <taxon>Bacteroidota</taxon>
        <taxon>Flavobacteriia</taxon>
        <taxon>Flavobacteriales</taxon>
        <taxon>Phaeocystidibacteraceae</taxon>
        <taxon>Phaeocystidibacter</taxon>
    </lineage>
</organism>
<sequence>MSEHDPMEDLFRDRAESYEYPFNEKDWSALEARLDREMPTRGGNFWGYALSTLLLVSIPWWPWNIENHQSAPSNTTEQTMPAPAAADESISVAPNSTNSVSEDATDLAAQTESSNLSTSSQSQTPTSTTTEVSPQTNTQSTNLTTSPSGPSSSNTSVSFADAQSDGASSEDSQAESKRKAIEHLHLNSLSLNRDGLAMEPTLIPNDESPNTIEELIDAPLAVTSDSEDGGEIVSSENDKGWQTWRPFVLVGSEYGGTQMNNSPSLGFRAGAGIRYQPFEQWSASIGVNYANIGYTAYGEEYKLAYELPQYHNLDWTDGHCYMFEFPIEVRWHPLDWLNIGTGLRSYYIQRETYDLYVKNDYGPTEKHGVEYEVPHSALMAHWIISAGFAVPVGKDYVEIKPFYQVPLKGVGHGSVWWNSAGVSMMYLF</sequence>
<feature type="compositionally biased region" description="Low complexity" evidence="1">
    <location>
        <begin position="110"/>
        <end position="158"/>
    </location>
</feature>
<name>A0A6N6RME9_9FLAO</name>
<dbReference type="EMBL" id="WBVO01000001">
    <property type="protein sequence ID" value="KAB2814767.1"/>
    <property type="molecule type" value="Genomic_DNA"/>
</dbReference>
<dbReference type="RefSeq" id="WP_151666345.1">
    <property type="nucleotide sequence ID" value="NZ_WBVO01000001.1"/>
</dbReference>
<keyword evidence="3" id="KW-1185">Reference proteome</keyword>
<feature type="compositionally biased region" description="Polar residues" evidence="1">
    <location>
        <begin position="92"/>
        <end position="102"/>
    </location>
</feature>